<dbReference type="PROSITE" id="PS51371">
    <property type="entry name" value="CBS"/>
    <property type="match status" value="1"/>
</dbReference>
<evidence type="ECO:0000313" key="3">
    <source>
        <dbReference type="EMBL" id="GIG96998.1"/>
    </source>
</evidence>
<reference evidence="3 4" key="1">
    <citation type="submission" date="2021-01" db="EMBL/GenBank/DDBJ databases">
        <title>Whole genome shotgun sequence of Plantactinospora mayteni NBRC 109088.</title>
        <authorList>
            <person name="Komaki H."/>
            <person name="Tamura T."/>
        </authorList>
    </citation>
    <scope>NUCLEOTIDE SEQUENCE [LARGE SCALE GENOMIC DNA]</scope>
    <source>
        <strain evidence="3 4">NBRC 109088</strain>
    </source>
</reference>
<name>A0ABQ4EQQ3_9ACTN</name>
<comment type="caution">
    <text evidence="3">The sequence shown here is derived from an EMBL/GenBank/DDBJ whole genome shotgun (WGS) entry which is preliminary data.</text>
</comment>
<protein>
    <recommendedName>
        <fullName evidence="2">CBS domain-containing protein</fullName>
    </recommendedName>
</protein>
<proteinExistence type="predicted"/>
<sequence length="452" mass="50752">MINGRRVRVWDLLDAGMLDPEQVISYRPPYSDLAHEAVITKRGRIKLADGREFNTPSGAAKAVNSGRNVHGWYAWRLDTDGPFLHELRRLLLQAVADEPSGTDEPEDAVVREAVRRRFDMLNEASRRAEVGDPMSLTVRELIRLWGFEERDRDTSQQIDADLANHGLVTVPDFRAVTLDRTVTLVPLPAPGDESRSGVPVGHDSSTLQAELTDEASADIGVTLGNLLSNDEPLVSVSPSASLQEVITIMLLNDFSQLAVLAAPDELYGAVSWKSIAQAQHADRDASLSTMITPAKVFDYDVRLLDAIADLRREEFVFVRDFDGKITGIITAADVVQKYDETAAPFLLIGEIDQELRRLIQNTFDLETAQQACAGKNLKSFDHMTMGQYQSVISDPECWQILGWPLDRIVFIKRLDQIRHIRNKVMHFNPDPVKPTDVHRLRYFLDLIRTFNT</sequence>
<keyword evidence="4" id="KW-1185">Reference proteome</keyword>
<feature type="domain" description="CBS" evidence="2">
    <location>
        <begin position="227"/>
        <end position="286"/>
    </location>
</feature>
<gene>
    <name evidence="3" type="ORF">Pma05_35710</name>
</gene>
<dbReference type="Gene3D" id="3.10.580.10">
    <property type="entry name" value="CBS-domain"/>
    <property type="match status" value="1"/>
</dbReference>
<dbReference type="EMBL" id="BONX01000023">
    <property type="protein sequence ID" value="GIG96998.1"/>
    <property type="molecule type" value="Genomic_DNA"/>
</dbReference>
<organism evidence="3 4">
    <name type="scientific">Plantactinospora mayteni</name>
    <dbReference type="NCBI Taxonomy" id="566021"/>
    <lineage>
        <taxon>Bacteria</taxon>
        <taxon>Bacillati</taxon>
        <taxon>Actinomycetota</taxon>
        <taxon>Actinomycetes</taxon>
        <taxon>Micromonosporales</taxon>
        <taxon>Micromonosporaceae</taxon>
        <taxon>Plantactinospora</taxon>
    </lineage>
</organism>
<dbReference type="SMART" id="SM00116">
    <property type="entry name" value="CBS"/>
    <property type="match status" value="2"/>
</dbReference>
<dbReference type="InterPro" id="IPR046342">
    <property type="entry name" value="CBS_dom_sf"/>
</dbReference>
<evidence type="ECO:0000259" key="2">
    <source>
        <dbReference type="PROSITE" id="PS51371"/>
    </source>
</evidence>
<dbReference type="InterPro" id="IPR040843">
    <property type="entry name" value="RAMA"/>
</dbReference>
<dbReference type="Proteomes" id="UP000621500">
    <property type="component" value="Unassembled WGS sequence"/>
</dbReference>
<evidence type="ECO:0000256" key="1">
    <source>
        <dbReference type="PROSITE-ProRule" id="PRU00703"/>
    </source>
</evidence>
<dbReference type="SUPFAM" id="SSF54631">
    <property type="entry name" value="CBS-domain pair"/>
    <property type="match status" value="1"/>
</dbReference>
<keyword evidence="1" id="KW-0129">CBS domain</keyword>
<evidence type="ECO:0000313" key="4">
    <source>
        <dbReference type="Proteomes" id="UP000621500"/>
    </source>
</evidence>
<dbReference type="InterPro" id="IPR000644">
    <property type="entry name" value="CBS_dom"/>
</dbReference>
<dbReference type="Pfam" id="PF18755">
    <property type="entry name" value="RAMA"/>
    <property type="match status" value="1"/>
</dbReference>
<dbReference type="Pfam" id="PF00571">
    <property type="entry name" value="CBS"/>
    <property type="match status" value="1"/>
</dbReference>
<accession>A0ABQ4EQQ3</accession>